<name>A0AAD9FPZ0_PAPLA</name>
<keyword evidence="2" id="KW-1185">Reference proteome</keyword>
<proteinExistence type="predicted"/>
<organism evidence="1 2">
    <name type="scientific">Papiliotrema laurentii</name>
    <name type="common">Cryptococcus laurentii</name>
    <dbReference type="NCBI Taxonomy" id="5418"/>
    <lineage>
        <taxon>Eukaryota</taxon>
        <taxon>Fungi</taxon>
        <taxon>Dikarya</taxon>
        <taxon>Basidiomycota</taxon>
        <taxon>Agaricomycotina</taxon>
        <taxon>Tremellomycetes</taxon>
        <taxon>Tremellales</taxon>
        <taxon>Rhynchogastremaceae</taxon>
        <taxon>Papiliotrema</taxon>
    </lineage>
</organism>
<dbReference type="AlphaFoldDB" id="A0AAD9FPZ0"/>
<evidence type="ECO:0000313" key="1">
    <source>
        <dbReference type="EMBL" id="KAK1923518.1"/>
    </source>
</evidence>
<dbReference type="EMBL" id="JAODAN010000006">
    <property type="protein sequence ID" value="KAK1923518.1"/>
    <property type="molecule type" value="Genomic_DNA"/>
</dbReference>
<evidence type="ECO:0000313" key="2">
    <source>
        <dbReference type="Proteomes" id="UP001182556"/>
    </source>
</evidence>
<comment type="caution">
    <text evidence="1">The sequence shown here is derived from an EMBL/GenBank/DDBJ whole genome shotgun (WGS) entry which is preliminary data.</text>
</comment>
<gene>
    <name evidence="1" type="ORF">DB88DRAFT_546645</name>
</gene>
<reference evidence="1" key="1">
    <citation type="submission" date="2023-02" db="EMBL/GenBank/DDBJ databases">
        <title>Identification and recombinant expression of a fungal hydrolase from Papiliotrema laurentii that hydrolyzes apple cutin and clears colloidal polyester polyurethane.</title>
        <authorList>
            <consortium name="DOE Joint Genome Institute"/>
            <person name="Roman V.A."/>
            <person name="Bojanowski C."/>
            <person name="Crable B.R."/>
            <person name="Wagner D.N."/>
            <person name="Hung C.S."/>
            <person name="Nadeau L.J."/>
            <person name="Schratz L."/>
            <person name="Haridas S."/>
            <person name="Pangilinan J."/>
            <person name="Lipzen A."/>
            <person name="Na H."/>
            <person name="Yan M."/>
            <person name="Ng V."/>
            <person name="Grigoriev I.V."/>
            <person name="Spatafora J.W."/>
            <person name="Barlow D."/>
            <person name="Biffinger J."/>
            <person name="Kelley-Loughnane N."/>
            <person name="Varaljay V.A."/>
            <person name="Crookes-Goodson W.J."/>
        </authorList>
    </citation>
    <scope>NUCLEOTIDE SEQUENCE</scope>
    <source>
        <strain evidence="1">5307AH</strain>
    </source>
</reference>
<accession>A0AAD9FPZ0</accession>
<dbReference type="Proteomes" id="UP001182556">
    <property type="component" value="Unassembled WGS sequence"/>
</dbReference>
<sequence>MASHAIVAAHVGQVWHPQRRQGETTPLCGCYHAETQDERSDSLAMHLAGTPLPWPDMGTQLLHSVLDEDDLCPTPPMHTDDAERPVHFWLLLRGYVFRNETLGFVSIAITFGQPRKDVGSKRDMLHYRANLQCISCSNVIHEAGTSTDAPWLEAETGLDRLDDIGPLLVPVRTFLGARRTAPGGVPHHRPCILRGPLCTACLRVMGTIRRTLFGPNELGRLREARGCGCSPSDLTGRLVVKRRLQNVGRRLKTAHLKQSPQYQHRHVAYPAEAASGIRDTSHPDQLA</sequence>
<protein>
    <submittedName>
        <fullName evidence="1">Uncharacterized protein</fullName>
    </submittedName>
</protein>